<keyword evidence="3" id="KW-1185">Reference proteome</keyword>
<dbReference type="Pfam" id="PF12680">
    <property type="entry name" value="SnoaL_2"/>
    <property type="match status" value="1"/>
</dbReference>
<reference evidence="3" key="1">
    <citation type="submission" date="2016-10" db="EMBL/GenBank/DDBJ databases">
        <authorList>
            <person name="Varghese N."/>
            <person name="Submissions S."/>
        </authorList>
    </citation>
    <scope>NUCLEOTIDE SEQUENCE [LARGE SCALE GENOMIC DNA]</scope>
    <source>
        <strain evidence="3">DSM 45405</strain>
    </source>
</reference>
<gene>
    <name evidence="2" type="ORF">SAMN04489835_3570</name>
</gene>
<accession>A0A1H6KM70</accession>
<name>A0A1H6KM70_MYCRU</name>
<dbReference type="RefSeq" id="WP_083408284.1">
    <property type="nucleotide sequence ID" value="NZ_LT629971.1"/>
</dbReference>
<feature type="domain" description="SnoaL-like" evidence="1">
    <location>
        <begin position="28"/>
        <end position="113"/>
    </location>
</feature>
<sequence>MIYGWLVRKGTQIGWQRLSEHRIDDLPLAGDVRFVFLGDHALAADLRGADALRGWLRDLFTRFPRLRFEPEATVVEGGPWSMRIATRYVAVQDGQPVYRGCTFQRVVWGKLAEERILPDTQMIAAALS</sequence>
<dbReference type="OrthoDB" id="2988503at2"/>
<dbReference type="GO" id="GO:0016853">
    <property type="term" value="F:isomerase activity"/>
    <property type="evidence" value="ECO:0007669"/>
    <property type="project" value="UniProtKB-KW"/>
</dbReference>
<evidence type="ECO:0000313" key="3">
    <source>
        <dbReference type="Proteomes" id="UP000182915"/>
    </source>
</evidence>
<dbReference type="Proteomes" id="UP000182915">
    <property type="component" value="Chromosome I"/>
</dbReference>
<dbReference type="AlphaFoldDB" id="A0A1H6KM70"/>
<proteinExistence type="predicted"/>
<keyword evidence="2" id="KW-0413">Isomerase</keyword>
<dbReference type="Gene3D" id="3.10.450.50">
    <property type="match status" value="1"/>
</dbReference>
<dbReference type="EMBL" id="LT629971">
    <property type="protein sequence ID" value="SEH74512.1"/>
    <property type="molecule type" value="Genomic_DNA"/>
</dbReference>
<protein>
    <submittedName>
        <fullName evidence="2">Ketosteroid isomerase-related protein</fullName>
    </submittedName>
</protein>
<dbReference type="InterPro" id="IPR032710">
    <property type="entry name" value="NTF2-like_dom_sf"/>
</dbReference>
<evidence type="ECO:0000259" key="1">
    <source>
        <dbReference type="Pfam" id="PF12680"/>
    </source>
</evidence>
<dbReference type="SUPFAM" id="SSF54427">
    <property type="entry name" value="NTF2-like"/>
    <property type="match status" value="1"/>
</dbReference>
<evidence type="ECO:0000313" key="2">
    <source>
        <dbReference type="EMBL" id="SEH74512.1"/>
    </source>
</evidence>
<organism evidence="2 3">
    <name type="scientific">Mycolicibacterium rutilum</name>
    <name type="common">Mycobacterium rutilum</name>
    <dbReference type="NCBI Taxonomy" id="370526"/>
    <lineage>
        <taxon>Bacteria</taxon>
        <taxon>Bacillati</taxon>
        <taxon>Actinomycetota</taxon>
        <taxon>Actinomycetes</taxon>
        <taxon>Mycobacteriales</taxon>
        <taxon>Mycobacteriaceae</taxon>
        <taxon>Mycolicibacterium</taxon>
    </lineage>
</organism>
<dbReference type="InterPro" id="IPR037401">
    <property type="entry name" value="SnoaL-like"/>
</dbReference>